<dbReference type="EC" id="1.1.1.31" evidence="7"/>
<reference evidence="7 8" key="1">
    <citation type="submission" date="2024-06" db="EMBL/GenBank/DDBJ databases">
        <title>Sorghum-associated microbial communities from plants grown in Nebraska, USA.</title>
        <authorList>
            <person name="Schachtman D."/>
        </authorList>
    </citation>
    <scope>NUCLEOTIDE SEQUENCE [LARGE SCALE GENOMIC DNA]</scope>
    <source>
        <strain evidence="7 8">2709</strain>
    </source>
</reference>
<evidence type="ECO:0000256" key="1">
    <source>
        <dbReference type="ARBA" id="ARBA00009080"/>
    </source>
</evidence>
<evidence type="ECO:0000256" key="2">
    <source>
        <dbReference type="ARBA" id="ARBA00023002"/>
    </source>
</evidence>
<evidence type="ECO:0000313" key="7">
    <source>
        <dbReference type="EMBL" id="MET4577270.1"/>
    </source>
</evidence>
<dbReference type="Pfam" id="PF03446">
    <property type="entry name" value="NAD_binding_2"/>
    <property type="match status" value="1"/>
</dbReference>
<dbReference type="Gene3D" id="3.40.50.720">
    <property type="entry name" value="NAD(P)-binding Rossmann-like Domain"/>
    <property type="match status" value="1"/>
</dbReference>
<feature type="domain" description="6-phosphogluconate dehydrogenase NADP-binding" evidence="5">
    <location>
        <begin position="13"/>
        <end position="171"/>
    </location>
</feature>
<dbReference type="GO" id="GO:0008442">
    <property type="term" value="F:3-hydroxyisobutyrate dehydrogenase activity"/>
    <property type="evidence" value="ECO:0007669"/>
    <property type="project" value="UniProtKB-EC"/>
</dbReference>
<accession>A0ABV2Q8E0</accession>
<dbReference type="InterPro" id="IPR002204">
    <property type="entry name" value="3-OH-isobutyrate_DH-rel_CS"/>
</dbReference>
<dbReference type="InterPro" id="IPR013328">
    <property type="entry name" value="6PGD_dom2"/>
</dbReference>
<dbReference type="EMBL" id="JBEPSH010000004">
    <property type="protein sequence ID" value="MET4577270.1"/>
    <property type="molecule type" value="Genomic_DNA"/>
</dbReference>
<keyword evidence="4" id="KW-0812">Transmembrane</keyword>
<feature type="transmembrane region" description="Helical" evidence="4">
    <location>
        <begin position="12"/>
        <end position="34"/>
    </location>
</feature>
<evidence type="ECO:0000259" key="6">
    <source>
        <dbReference type="Pfam" id="PF14833"/>
    </source>
</evidence>
<sequence>MSANMSANPSDLRVGFVGLGIMGQAMAGHLLAAGHPLRIYNRTRAKGDALVERGALWCDTPAEVAASSDVVITMVGFPSDVEQVWLGAEGILKTAQQAVLIDMSTSSPALAQRLAAEALTRGCVALDAPVSGGDVGARDAKLSIMVGGDEAAFNRVLPVLQLMGSNIAHAGAAGAGQHTKMCNQVVIASTIMGVSEGLAYAKSAGLDPERVLQTIGSGAAGSFQLNVLGARIVKGDFAPGFFIEHFLKDLGIALSEAERMGLKLPGAALARQLYEQLATRGLSRQGTQALYCHYVQE</sequence>
<evidence type="ECO:0000256" key="4">
    <source>
        <dbReference type="SAM" id="Phobius"/>
    </source>
</evidence>
<organism evidence="7 8">
    <name type="scientific">Ottowia thiooxydans</name>
    <dbReference type="NCBI Taxonomy" id="219182"/>
    <lineage>
        <taxon>Bacteria</taxon>
        <taxon>Pseudomonadati</taxon>
        <taxon>Pseudomonadota</taxon>
        <taxon>Betaproteobacteria</taxon>
        <taxon>Burkholderiales</taxon>
        <taxon>Comamonadaceae</taxon>
        <taxon>Ottowia</taxon>
    </lineage>
</organism>
<dbReference type="RefSeq" id="WP_354443498.1">
    <property type="nucleotide sequence ID" value="NZ_JBEPSH010000004.1"/>
</dbReference>
<proteinExistence type="inferred from homology"/>
<keyword evidence="8" id="KW-1185">Reference proteome</keyword>
<evidence type="ECO:0000259" key="5">
    <source>
        <dbReference type="Pfam" id="PF03446"/>
    </source>
</evidence>
<name>A0ABV2Q8E0_9BURK</name>
<dbReference type="PIRSF" id="PIRSF000103">
    <property type="entry name" value="HIBADH"/>
    <property type="match status" value="1"/>
</dbReference>
<protein>
    <submittedName>
        <fullName evidence="7">3-hydroxyisobutyrate dehydrogenase</fullName>
        <ecNumber evidence="7">1.1.1.31</ecNumber>
    </submittedName>
</protein>
<dbReference type="Gene3D" id="1.10.1040.10">
    <property type="entry name" value="N-(1-d-carboxylethyl)-l-norvaline Dehydrogenase, domain 2"/>
    <property type="match status" value="1"/>
</dbReference>
<dbReference type="InterPro" id="IPR029154">
    <property type="entry name" value="HIBADH-like_NADP-bd"/>
</dbReference>
<dbReference type="SUPFAM" id="SSF48179">
    <property type="entry name" value="6-phosphogluconate dehydrogenase C-terminal domain-like"/>
    <property type="match status" value="1"/>
</dbReference>
<keyword evidence="4" id="KW-1133">Transmembrane helix</keyword>
<dbReference type="Proteomes" id="UP001549320">
    <property type="component" value="Unassembled WGS sequence"/>
</dbReference>
<dbReference type="PANTHER" id="PTHR43060:SF15">
    <property type="entry name" value="3-HYDROXYISOBUTYRATE DEHYDROGENASE-LIKE 1, MITOCHONDRIAL-RELATED"/>
    <property type="match status" value="1"/>
</dbReference>
<dbReference type="Pfam" id="PF14833">
    <property type="entry name" value="NAD_binding_11"/>
    <property type="match status" value="1"/>
</dbReference>
<feature type="domain" description="3-hydroxyisobutyrate dehydrogenase-like NAD-binding" evidence="6">
    <location>
        <begin position="174"/>
        <end position="291"/>
    </location>
</feature>
<keyword evidence="4" id="KW-0472">Membrane</keyword>
<gene>
    <name evidence="7" type="ORF">ABIE13_002381</name>
</gene>
<dbReference type="InterPro" id="IPR006115">
    <property type="entry name" value="6PGDH_NADP-bd"/>
</dbReference>
<dbReference type="InterPro" id="IPR008927">
    <property type="entry name" value="6-PGluconate_DH-like_C_sf"/>
</dbReference>
<dbReference type="PROSITE" id="PS00895">
    <property type="entry name" value="3_HYDROXYISOBUT_DH"/>
    <property type="match status" value="1"/>
</dbReference>
<dbReference type="InterPro" id="IPR036291">
    <property type="entry name" value="NAD(P)-bd_dom_sf"/>
</dbReference>
<comment type="caution">
    <text evidence="7">The sequence shown here is derived from an EMBL/GenBank/DDBJ whole genome shotgun (WGS) entry which is preliminary data.</text>
</comment>
<comment type="similarity">
    <text evidence="1">Belongs to the HIBADH-related family.</text>
</comment>
<evidence type="ECO:0000313" key="8">
    <source>
        <dbReference type="Proteomes" id="UP001549320"/>
    </source>
</evidence>
<dbReference type="InterPro" id="IPR015815">
    <property type="entry name" value="HIBADH-related"/>
</dbReference>
<dbReference type="SUPFAM" id="SSF51735">
    <property type="entry name" value="NAD(P)-binding Rossmann-fold domains"/>
    <property type="match status" value="1"/>
</dbReference>
<evidence type="ECO:0000256" key="3">
    <source>
        <dbReference type="ARBA" id="ARBA00023027"/>
    </source>
</evidence>
<keyword evidence="3" id="KW-0520">NAD</keyword>
<dbReference type="PANTHER" id="PTHR43060">
    <property type="entry name" value="3-HYDROXYISOBUTYRATE DEHYDROGENASE-LIKE 1, MITOCHONDRIAL-RELATED"/>
    <property type="match status" value="1"/>
</dbReference>
<keyword evidence="2 7" id="KW-0560">Oxidoreductase</keyword>